<evidence type="ECO:0000313" key="1">
    <source>
        <dbReference type="EMBL" id="GGW21463.1"/>
    </source>
</evidence>
<dbReference type="SUPFAM" id="SSF50156">
    <property type="entry name" value="PDZ domain-like"/>
    <property type="match status" value="1"/>
</dbReference>
<dbReference type="InterPro" id="IPR036034">
    <property type="entry name" value="PDZ_sf"/>
</dbReference>
<name>A0A918IL31_9RHOB</name>
<proteinExistence type="predicted"/>
<sequence length="234" mass="24602">MSDAIPTTLALAPGGLARAGWSLCLRPGDVLLAVDGRAFTGTAEDLALRFPMTLAEPPVVLTFLRGDVVFSVFAATPALGQWDPVALPVGQTLPEPPAGPAQNWVVMRDGAGLFEVLDQTPPLLALIAAPLWLLQMRLWLTLATHAATLAVAGVVSPWLALPLYAALSLHLWRRGPRILLSERRIAGAIPVAFLAAATEAEAVATFLRLDPAAQYRWGSKAAGPAAQDPDTALA</sequence>
<dbReference type="RefSeq" id="WP_189631934.1">
    <property type="nucleotide sequence ID" value="NZ_BMYQ01000001.1"/>
</dbReference>
<reference evidence="1" key="1">
    <citation type="journal article" date="2014" name="Int. J. Syst. Evol. Microbiol.">
        <title>Complete genome sequence of Corynebacterium casei LMG S-19264T (=DSM 44701T), isolated from a smear-ripened cheese.</title>
        <authorList>
            <consortium name="US DOE Joint Genome Institute (JGI-PGF)"/>
            <person name="Walter F."/>
            <person name="Albersmeier A."/>
            <person name="Kalinowski J."/>
            <person name="Ruckert C."/>
        </authorList>
    </citation>
    <scope>NUCLEOTIDE SEQUENCE</scope>
    <source>
        <strain evidence="1">KCTC 23714</strain>
    </source>
</reference>
<dbReference type="AlphaFoldDB" id="A0A918IL31"/>
<evidence type="ECO:0000313" key="2">
    <source>
        <dbReference type="Proteomes" id="UP000628984"/>
    </source>
</evidence>
<organism evidence="1 2">
    <name type="scientific">Gemmobacter lanyuensis</name>
    <dbReference type="NCBI Taxonomy" id="1054497"/>
    <lineage>
        <taxon>Bacteria</taxon>
        <taxon>Pseudomonadati</taxon>
        <taxon>Pseudomonadota</taxon>
        <taxon>Alphaproteobacteria</taxon>
        <taxon>Rhodobacterales</taxon>
        <taxon>Paracoccaceae</taxon>
        <taxon>Gemmobacter</taxon>
    </lineage>
</organism>
<protein>
    <recommendedName>
        <fullName evidence="3">PDZ domain-containing protein</fullName>
    </recommendedName>
</protein>
<accession>A0A918IL31</accession>
<keyword evidence="2" id="KW-1185">Reference proteome</keyword>
<gene>
    <name evidence="1" type="ORF">GCM10011452_01920</name>
</gene>
<reference evidence="1" key="2">
    <citation type="submission" date="2020-09" db="EMBL/GenBank/DDBJ databases">
        <authorList>
            <person name="Sun Q."/>
            <person name="Kim S."/>
        </authorList>
    </citation>
    <scope>NUCLEOTIDE SEQUENCE</scope>
    <source>
        <strain evidence="1">KCTC 23714</strain>
    </source>
</reference>
<dbReference type="EMBL" id="BMYQ01000001">
    <property type="protein sequence ID" value="GGW21463.1"/>
    <property type="molecule type" value="Genomic_DNA"/>
</dbReference>
<dbReference type="Proteomes" id="UP000628984">
    <property type="component" value="Unassembled WGS sequence"/>
</dbReference>
<evidence type="ECO:0008006" key="3">
    <source>
        <dbReference type="Google" id="ProtNLM"/>
    </source>
</evidence>
<comment type="caution">
    <text evidence="1">The sequence shown here is derived from an EMBL/GenBank/DDBJ whole genome shotgun (WGS) entry which is preliminary data.</text>
</comment>